<evidence type="ECO:0000313" key="3">
    <source>
        <dbReference type="Proteomes" id="UP000001296"/>
    </source>
</evidence>
<evidence type="ECO:0008006" key="4">
    <source>
        <dbReference type="Google" id="ProtNLM"/>
    </source>
</evidence>
<dbReference type="eggNOG" id="COG2931">
    <property type="taxonomic scope" value="Bacteria"/>
</dbReference>
<dbReference type="Proteomes" id="UP000001296">
    <property type="component" value="Chromosome"/>
</dbReference>
<name>E0RNE8_WINT6</name>
<reference key="1">
    <citation type="submission" date="2009-08" db="EMBL/GenBank/DDBJ databases">
        <title>The genome sequence of Spirochaeta thermophila DSM6192.</title>
        <authorList>
            <person name="Angelov A."/>
            <person name="Mientus M."/>
            <person name="Wittenberg S."/>
            <person name="Lehmann R."/>
            <person name="Liesegang H."/>
            <person name="Daniel R."/>
            <person name="Liebl W."/>
        </authorList>
    </citation>
    <scope>NUCLEOTIDE SEQUENCE</scope>
    <source>
        <strain>DSM 6192</strain>
    </source>
</reference>
<feature type="region of interest" description="Disordered" evidence="1">
    <location>
        <begin position="1285"/>
        <end position="1320"/>
    </location>
</feature>
<dbReference type="PaxDb" id="665571-STHERM_c01720"/>
<dbReference type="Gene3D" id="2.60.40.10">
    <property type="entry name" value="Immunoglobulins"/>
    <property type="match status" value="2"/>
</dbReference>
<evidence type="ECO:0000313" key="2">
    <source>
        <dbReference type="EMBL" id="ADN01148.1"/>
    </source>
</evidence>
<dbReference type="HOGENOM" id="CLU_248466_0_0_12"/>
<proteinExistence type="predicted"/>
<dbReference type="EMBL" id="CP001698">
    <property type="protein sequence ID" value="ADN01148.1"/>
    <property type="molecule type" value="Genomic_DNA"/>
</dbReference>
<sequence length="1505" mass="162859">MNKRRVFWSVCLTYAVLFFSCEVGLGPETDLQGPVITIESHSNMDYVPRECELRGSWYDESGISRILVSLPETGETVGKARIQGKEWSIWLTLPEGEQTVRVTGYDVWNNSSDQSMDQITLLVDATPPFLEGLSLERGPGYTVPLKSREELQGYDPEDIQFLDYFQNGTFRIKGEIRENFTVHDVTLHLLDEQGREVLTKPVDDDAPPLSPVFTLSASDFEGTGYVSGRAYFRVTVSSTDIGGNENTDQGGWFCYYPEADLPRIIQGDAREGVITVGQGAEVPFSFVDDDGLDLIYVGVLSQSAWESIQGETDGEKLATLEEDDDMREALLGPALQGNGARSYNHTLSAPQDAGSYVLVALVRDTKPYDDPPVWSGAAYRLTVTDPDQPLGVITSPEENTFPAVDPAGRWVLQGACIDNSAVEEARLAWVPEGLPGGAEAHLEETRQLLSSVSVGPGDKVVDDAGMVVWGLSLSGPEEITIGGRTYKRYPFAQEVDVLQDFMYEGVLENTTKLFLLYVKDDSGNEAYTAFRLVGDTSLPVIGISQPEEDYQLYTSDEELTLSFSASKENGIPIHTLALYEVTSGDPVLLTTGSTSPLSYTFSPPLEEGLRSFRFVATDVFGNICEEERTVRITSRPVLQYIGTPLADGVYKAGDELLFEAVFSSPVEVSGTPRLKLYYDATLDSPDAYATYHSGAGSSTLLFSFTVPSGVQVDKLYTAYEEPFDLSGGSIVGAEGGEVEIPLLEEQDTLQGRSSIGCDGIAPRATGLTGSGTYRAAQTVELSLSVEDDVLVSGDVRLVCAAGADTIEGQFDRVENGDLIFVYLVEDGINAASLSYTVATLVNDPSRITDAAGNPLDLSSLTDGTLPITIDTTSPDPPVITLGEGIYNTPQTLTIEGIEQGAVVEYSLDGGLSWFQYDQDNPPQITGDGVYQVCARQIDEAGNVSEVSPVKEIGIDTGAPQVVEVACVNPDGVYGAGATLTFKVVFSEKVRTTGGDAALELNNAYTAGVEEDPDGAYVLYFAFTVPDGAFLNPVEATRLTLSHVEDLCGNLAPPVLEGDTLPDLGRPNLRVDAVPPALQSTSPTEGGILTGGNLTLTFDEPVFKESGAVVVRRHQGWLIPPVMSEEEFTAVYYASALTSEDRQVLMETDDQGAPLLDQTGQPVGPYRKLTHGLLQEGGEYVPDLSTKYVLAFERGLADEQIRTVLEKAGYHIFLDVNVTSSRIQIQGEVVTISLPEGIPPGIQWDLVIDAGAFRDSAGNPSPEITCSFWSDGVSPPIIRIDRYSHGEGAREPEATPAGDGLTGTITGYRDVGPGDTTTEPTGFVRVRIDSQTPGVTIRYLVTDDPQVPGEPSTVYGFTHASYTDFLAAGKPLTPGTSQAANEDDPQRIYIKAVAEHPQLGSSYGYAGAFKTVVVLVDPQGGSAPVQIQGTEEAGAPPTTPGFPLRDADPDPRYSKYMYQFGNNDWVWISWEIVTSWMQTSYRSNWQQNYNPGDYGALTYRENQPYW</sequence>
<protein>
    <recommendedName>
        <fullName evidence="4">SbsA Ig-like domain-containing protein</fullName>
    </recommendedName>
</protein>
<accession>E0RNE8</accession>
<reference evidence="2 3" key="2">
    <citation type="journal article" date="2010" name="J. Bacteriol.">
        <title>Genome sequence of the polysaccharide-degrading, thermophilic anaerobe Spirochaeta thermophila DSM 6192.</title>
        <authorList>
            <person name="Angelov A."/>
            <person name="Liebl S."/>
            <person name="Ballschmiter M."/>
            <person name="Bomeke M."/>
            <person name="Lehmann R."/>
            <person name="Liesegang H."/>
            <person name="Daniel R."/>
            <person name="Liebl W."/>
        </authorList>
    </citation>
    <scope>NUCLEOTIDE SEQUENCE [LARGE SCALE GENOMIC DNA]</scope>
    <source>
        <strain evidence="3">ATCC 49972 / DSM 6192 / RI 19.B1</strain>
    </source>
</reference>
<dbReference type="PROSITE" id="PS51257">
    <property type="entry name" value="PROKAR_LIPOPROTEIN"/>
    <property type="match status" value="1"/>
</dbReference>
<dbReference type="InterPro" id="IPR013783">
    <property type="entry name" value="Ig-like_fold"/>
</dbReference>
<dbReference type="RefSeq" id="WP_013312989.1">
    <property type="nucleotide sequence ID" value="NC_014484.1"/>
</dbReference>
<dbReference type="KEGG" id="sta:STHERM_c01720"/>
<organism evidence="2 3">
    <name type="scientific">Winmispira thermophila (strain ATCC 49972 / DSM 6192 / RI 19.B1)</name>
    <name type="common">Spirochaeta thermophila</name>
    <dbReference type="NCBI Taxonomy" id="665571"/>
    <lineage>
        <taxon>Bacteria</taxon>
        <taxon>Pseudomonadati</taxon>
        <taxon>Spirochaetota</taxon>
        <taxon>Spirochaetia</taxon>
        <taxon>Winmispirales</taxon>
        <taxon>Winmispiraceae</taxon>
        <taxon>Winmispira</taxon>
    </lineage>
</organism>
<evidence type="ECO:0000256" key="1">
    <source>
        <dbReference type="SAM" id="MobiDB-lite"/>
    </source>
</evidence>
<gene>
    <name evidence="2" type="ordered locus">STHERM_c01720</name>
</gene>